<sequence length="189" mass="21570">MERIYIFLPSILALACIAGIAFLYLKWIARRLGDNFTNEEWREKNVAKILLTVGAPTYYVFAPAVEELIFRAPLIILFGAMTSFAWYGILISSVLFALIHLISQEERKKTLAHKAYRFVATFVLSVLAGYYGIVNQSIWTSFGIHVAWNIIAPALLFIFTLLLIVIYTAIMSLWDKTMTSFKSSRYSIH</sequence>
<dbReference type="PANTHER" id="PTHR39430">
    <property type="entry name" value="MEMBRANE-ASSOCIATED PROTEASE-RELATED"/>
    <property type="match status" value="1"/>
</dbReference>
<keyword evidence="1" id="KW-0472">Membrane</keyword>
<feature type="transmembrane region" description="Helical" evidence="1">
    <location>
        <begin position="46"/>
        <end position="64"/>
    </location>
</feature>
<proteinExistence type="predicted"/>
<feature type="transmembrane region" description="Helical" evidence="1">
    <location>
        <begin position="6"/>
        <end position="25"/>
    </location>
</feature>
<protein>
    <recommendedName>
        <fullName evidence="2">CAAX prenyl protease 2/Lysostaphin resistance protein A-like domain-containing protein</fullName>
    </recommendedName>
</protein>
<evidence type="ECO:0000256" key="1">
    <source>
        <dbReference type="SAM" id="Phobius"/>
    </source>
</evidence>
<comment type="caution">
    <text evidence="3">The sequence shown here is derived from an EMBL/GenBank/DDBJ whole genome shotgun (WGS) entry which is preliminary data.</text>
</comment>
<name>A0A1G2PUS7_9BACT</name>
<dbReference type="EMBL" id="MHSW01000021">
    <property type="protein sequence ID" value="OHA51529.1"/>
    <property type="molecule type" value="Genomic_DNA"/>
</dbReference>
<evidence type="ECO:0000259" key="2">
    <source>
        <dbReference type="Pfam" id="PF02517"/>
    </source>
</evidence>
<accession>A0A1G2PUS7</accession>
<dbReference type="GO" id="GO:0004175">
    <property type="term" value="F:endopeptidase activity"/>
    <property type="evidence" value="ECO:0007669"/>
    <property type="project" value="UniProtKB-ARBA"/>
</dbReference>
<dbReference type="AlphaFoldDB" id="A0A1G2PUS7"/>
<gene>
    <name evidence="3" type="ORF">A3A97_03655</name>
</gene>
<dbReference type="GO" id="GO:0080120">
    <property type="term" value="P:CAAX-box protein maturation"/>
    <property type="evidence" value="ECO:0007669"/>
    <property type="project" value="UniProtKB-ARBA"/>
</dbReference>
<evidence type="ECO:0000313" key="4">
    <source>
        <dbReference type="Proteomes" id="UP000176951"/>
    </source>
</evidence>
<evidence type="ECO:0000313" key="3">
    <source>
        <dbReference type="EMBL" id="OHA51529.1"/>
    </source>
</evidence>
<feature type="transmembrane region" description="Helical" evidence="1">
    <location>
        <begin position="84"/>
        <end position="103"/>
    </location>
</feature>
<organism evidence="3 4">
    <name type="scientific">Candidatus Terrybacteria bacterium RIFCSPLOWO2_01_FULL_40_23</name>
    <dbReference type="NCBI Taxonomy" id="1802366"/>
    <lineage>
        <taxon>Bacteria</taxon>
        <taxon>Candidatus Terryibacteriota</taxon>
    </lineage>
</organism>
<keyword evidence="1" id="KW-0812">Transmembrane</keyword>
<feature type="domain" description="CAAX prenyl protease 2/Lysostaphin resistance protein A-like" evidence="2">
    <location>
        <begin position="53"/>
        <end position="151"/>
    </location>
</feature>
<dbReference type="Proteomes" id="UP000176951">
    <property type="component" value="Unassembled WGS sequence"/>
</dbReference>
<dbReference type="Pfam" id="PF02517">
    <property type="entry name" value="Rce1-like"/>
    <property type="match status" value="1"/>
</dbReference>
<reference evidence="3 4" key="1">
    <citation type="journal article" date="2016" name="Nat. Commun.">
        <title>Thousands of microbial genomes shed light on interconnected biogeochemical processes in an aquifer system.</title>
        <authorList>
            <person name="Anantharaman K."/>
            <person name="Brown C.T."/>
            <person name="Hug L.A."/>
            <person name="Sharon I."/>
            <person name="Castelle C.J."/>
            <person name="Probst A.J."/>
            <person name="Thomas B.C."/>
            <person name="Singh A."/>
            <person name="Wilkins M.J."/>
            <person name="Karaoz U."/>
            <person name="Brodie E.L."/>
            <person name="Williams K.H."/>
            <person name="Hubbard S.S."/>
            <person name="Banfield J.F."/>
        </authorList>
    </citation>
    <scope>NUCLEOTIDE SEQUENCE [LARGE SCALE GENOMIC DNA]</scope>
</reference>
<dbReference type="PROSITE" id="PS51257">
    <property type="entry name" value="PROKAR_LIPOPROTEIN"/>
    <property type="match status" value="1"/>
</dbReference>
<dbReference type="PANTHER" id="PTHR39430:SF1">
    <property type="entry name" value="PROTEASE"/>
    <property type="match status" value="1"/>
</dbReference>
<dbReference type="InterPro" id="IPR003675">
    <property type="entry name" value="Rce1/LyrA-like_dom"/>
</dbReference>
<feature type="transmembrane region" description="Helical" evidence="1">
    <location>
        <begin position="146"/>
        <end position="174"/>
    </location>
</feature>
<keyword evidence="1" id="KW-1133">Transmembrane helix</keyword>
<feature type="transmembrane region" description="Helical" evidence="1">
    <location>
        <begin position="115"/>
        <end position="134"/>
    </location>
</feature>